<organism evidence="1 2">
    <name type="scientific">Trichoderma lentiforme</name>
    <dbReference type="NCBI Taxonomy" id="1567552"/>
    <lineage>
        <taxon>Eukaryota</taxon>
        <taxon>Fungi</taxon>
        <taxon>Dikarya</taxon>
        <taxon>Ascomycota</taxon>
        <taxon>Pezizomycotina</taxon>
        <taxon>Sordariomycetes</taxon>
        <taxon>Hypocreomycetidae</taxon>
        <taxon>Hypocreales</taxon>
        <taxon>Hypocreaceae</taxon>
        <taxon>Trichoderma</taxon>
    </lineage>
</organism>
<keyword evidence="2" id="KW-1185">Reference proteome</keyword>
<evidence type="ECO:0000313" key="1">
    <source>
        <dbReference type="EMBL" id="KAF3077488.1"/>
    </source>
</evidence>
<sequence length="62" mass="7598">MEWREKNRKNIQYQDTTYVKRELQYSLQPDFETHIIPQHQTGALRYLSANFVKVWQPKDTLD</sequence>
<accession>A0A9P4XRC4</accession>
<dbReference type="Proteomes" id="UP000801864">
    <property type="component" value="Unassembled WGS sequence"/>
</dbReference>
<name>A0A9P4XRC4_9HYPO</name>
<dbReference type="AlphaFoldDB" id="A0A9P4XRC4"/>
<proteinExistence type="predicted"/>
<evidence type="ECO:0000313" key="2">
    <source>
        <dbReference type="Proteomes" id="UP000801864"/>
    </source>
</evidence>
<comment type="caution">
    <text evidence="1">The sequence shown here is derived from an EMBL/GenBank/DDBJ whole genome shotgun (WGS) entry which is preliminary data.</text>
</comment>
<gene>
    <name evidence="1" type="ORF">CFAM422_000067</name>
</gene>
<reference evidence="1 2" key="1">
    <citation type="submission" date="2018-06" db="EMBL/GenBank/DDBJ databases">
        <title>Genome analysis of cellulolytic fungus Trichoderma lentiforme CFAM-422.</title>
        <authorList>
            <person name="Steindorff A.S."/>
            <person name="Formighieri E.F."/>
            <person name="Midorikawa G.E.O."/>
            <person name="Tamietti M.S."/>
            <person name="Ramos E.Z."/>
            <person name="Silva A.S."/>
            <person name="Bon E.P.S."/>
            <person name="Mendes T.D."/>
            <person name="Damaso M.C.T."/>
            <person name="Favaro L.C.L."/>
        </authorList>
    </citation>
    <scope>NUCLEOTIDE SEQUENCE [LARGE SCALE GENOMIC DNA]</scope>
    <source>
        <strain evidence="1 2">CFAM-422</strain>
    </source>
</reference>
<protein>
    <submittedName>
        <fullName evidence="1">Uncharacterized protein</fullName>
    </submittedName>
</protein>
<dbReference type="EMBL" id="QLNT01000001">
    <property type="protein sequence ID" value="KAF3077488.1"/>
    <property type="molecule type" value="Genomic_DNA"/>
</dbReference>